<feature type="transmembrane region" description="Helical" evidence="1">
    <location>
        <begin position="56"/>
        <end position="79"/>
    </location>
</feature>
<dbReference type="Proteomes" id="UP001589773">
    <property type="component" value="Unassembled WGS sequence"/>
</dbReference>
<feature type="transmembrane region" description="Helical" evidence="1">
    <location>
        <begin position="12"/>
        <end position="36"/>
    </location>
</feature>
<keyword evidence="3" id="KW-1185">Reference proteome</keyword>
<keyword evidence="1" id="KW-0472">Membrane</keyword>
<keyword evidence="1" id="KW-0812">Transmembrane</keyword>
<evidence type="ECO:0000313" key="3">
    <source>
        <dbReference type="Proteomes" id="UP001589773"/>
    </source>
</evidence>
<keyword evidence="1" id="KW-1133">Transmembrane helix</keyword>
<evidence type="ECO:0000313" key="2">
    <source>
        <dbReference type="EMBL" id="MFC0253467.1"/>
    </source>
</evidence>
<evidence type="ECO:0008006" key="4">
    <source>
        <dbReference type="Google" id="ProtNLM"/>
    </source>
</evidence>
<accession>A0ABV6FIW6</accession>
<name>A0ABV6FIW6_9BURK</name>
<protein>
    <recommendedName>
        <fullName evidence="4">DUF4345 domain-containing protein</fullName>
    </recommendedName>
</protein>
<organism evidence="2 3">
    <name type="scientific">Massilia consociata</name>
    <dbReference type="NCBI Taxonomy" id="760117"/>
    <lineage>
        <taxon>Bacteria</taxon>
        <taxon>Pseudomonadati</taxon>
        <taxon>Pseudomonadota</taxon>
        <taxon>Betaproteobacteria</taxon>
        <taxon>Burkholderiales</taxon>
        <taxon>Oxalobacteraceae</taxon>
        <taxon>Telluria group</taxon>
        <taxon>Massilia</taxon>
    </lineage>
</organism>
<evidence type="ECO:0000256" key="1">
    <source>
        <dbReference type="SAM" id="Phobius"/>
    </source>
</evidence>
<reference evidence="2 3" key="1">
    <citation type="submission" date="2024-09" db="EMBL/GenBank/DDBJ databases">
        <authorList>
            <person name="Sun Q."/>
            <person name="Mori K."/>
        </authorList>
    </citation>
    <scope>NUCLEOTIDE SEQUENCE [LARGE SCALE GENOMIC DNA]</scope>
    <source>
        <strain evidence="2 3">CCM 7792</strain>
    </source>
</reference>
<sequence length="148" mass="15344">MKTLHARFTYLAAAISLVGVAIHVAAIAGGPSWYAFFGAPPQIEASAQAGTWLAPVSTAGIAVLMGICALYACSALGLVRRLPLLRTMLAGMAAVCLLRALILVPVAFIRPELINLFEIVAALTWGAAGIGFCAGFLMSKSRLDAMPA</sequence>
<feature type="transmembrane region" description="Helical" evidence="1">
    <location>
        <begin position="114"/>
        <end position="137"/>
    </location>
</feature>
<feature type="transmembrane region" description="Helical" evidence="1">
    <location>
        <begin position="88"/>
        <end position="108"/>
    </location>
</feature>
<comment type="caution">
    <text evidence="2">The sequence shown here is derived from an EMBL/GenBank/DDBJ whole genome shotgun (WGS) entry which is preliminary data.</text>
</comment>
<dbReference type="RefSeq" id="WP_379680527.1">
    <property type="nucleotide sequence ID" value="NZ_JBHLWP010000013.1"/>
</dbReference>
<gene>
    <name evidence="2" type="ORF">ACFFJK_16325</name>
</gene>
<dbReference type="EMBL" id="JBHLWP010000013">
    <property type="protein sequence ID" value="MFC0253467.1"/>
    <property type="molecule type" value="Genomic_DNA"/>
</dbReference>
<proteinExistence type="predicted"/>